<dbReference type="InterPro" id="IPR038695">
    <property type="entry name" value="Saro_0823-like_sf"/>
</dbReference>
<comment type="caution">
    <text evidence="1">The sequence shown here is derived from an EMBL/GenBank/DDBJ whole genome shotgun (WGS) entry which is preliminary data.</text>
</comment>
<sequence>MRTKLFLFSFFFFFSCGSRGEGPKGEKKEFTTILIRGVKVRAELARNEEERVLGLKYRDSLPKGTGMLFLFEEEGIYPFWMVDTKIPLDIAFIDRRGIIIDIQSMEPFSPILHQPDLPFLYALEMERGFFQEKGIKKGDTVVFLNRDEK</sequence>
<dbReference type="PROSITE" id="PS51257">
    <property type="entry name" value="PROKAR_LIPOPROTEIN"/>
    <property type="match status" value="1"/>
</dbReference>
<proteinExistence type="predicted"/>
<organism evidence="1">
    <name type="scientific">candidate division WOR-3 bacterium</name>
    <dbReference type="NCBI Taxonomy" id="2052148"/>
    <lineage>
        <taxon>Bacteria</taxon>
        <taxon>Bacteria division WOR-3</taxon>
    </lineage>
</organism>
<gene>
    <name evidence="1" type="ORF">ENX07_00320</name>
</gene>
<evidence type="ECO:0000313" key="1">
    <source>
        <dbReference type="EMBL" id="HGE98513.1"/>
    </source>
</evidence>
<dbReference type="InterPro" id="IPR003795">
    <property type="entry name" value="DUF192"/>
</dbReference>
<dbReference type="PANTHER" id="PTHR37953:SF1">
    <property type="entry name" value="UPF0127 PROTEIN MJ1496"/>
    <property type="match status" value="1"/>
</dbReference>
<dbReference type="AlphaFoldDB" id="A0A7C3YRN1"/>
<dbReference type="PANTHER" id="PTHR37953">
    <property type="entry name" value="UPF0127 PROTEIN MJ1496"/>
    <property type="match status" value="1"/>
</dbReference>
<accession>A0A7C3YRN1</accession>
<dbReference type="Pfam" id="PF02643">
    <property type="entry name" value="DUF192"/>
    <property type="match status" value="1"/>
</dbReference>
<reference evidence="1" key="1">
    <citation type="journal article" date="2020" name="mSystems">
        <title>Genome- and Community-Level Interaction Insights into Carbon Utilization and Element Cycling Functions of Hydrothermarchaeota in Hydrothermal Sediment.</title>
        <authorList>
            <person name="Zhou Z."/>
            <person name="Liu Y."/>
            <person name="Xu W."/>
            <person name="Pan J."/>
            <person name="Luo Z.H."/>
            <person name="Li M."/>
        </authorList>
    </citation>
    <scope>NUCLEOTIDE SEQUENCE [LARGE SCALE GENOMIC DNA]</scope>
    <source>
        <strain evidence="1">SpSt-906</strain>
    </source>
</reference>
<dbReference type="EMBL" id="DTMQ01000003">
    <property type="protein sequence ID" value="HGE98513.1"/>
    <property type="molecule type" value="Genomic_DNA"/>
</dbReference>
<protein>
    <submittedName>
        <fullName evidence="1">DUF192 domain-containing protein</fullName>
    </submittedName>
</protein>
<dbReference type="Gene3D" id="2.60.120.1140">
    <property type="entry name" value="Protein of unknown function DUF192"/>
    <property type="match status" value="1"/>
</dbReference>
<name>A0A7C3YRN1_UNCW3</name>